<dbReference type="SUPFAM" id="SSF109854">
    <property type="entry name" value="DinB/YfiT-like putative metalloenzymes"/>
    <property type="match status" value="1"/>
</dbReference>
<evidence type="ECO:0000259" key="1">
    <source>
        <dbReference type="Pfam" id="PF11716"/>
    </source>
</evidence>
<reference evidence="2 3" key="1">
    <citation type="submission" date="2017-10" db="EMBL/GenBank/DDBJ databases">
        <title>Sequencing the genomes of 1000 actinobacteria strains.</title>
        <authorList>
            <person name="Klenk H.-P."/>
        </authorList>
    </citation>
    <scope>NUCLEOTIDE SEQUENCE [LARGE SCALE GENOMIC DNA]</scope>
    <source>
        <strain evidence="2 3">DSM 21798</strain>
    </source>
</reference>
<dbReference type="Gene3D" id="1.20.120.450">
    <property type="entry name" value="dinb family like domain"/>
    <property type="match status" value="1"/>
</dbReference>
<dbReference type="RefSeq" id="WP_169923434.1">
    <property type="nucleotide sequence ID" value="NZ_PDJE01000001.1"/>
</dbReference>
<dbReference type="EMBL" id="PDJE01000001">
    <property type="protein sequence ID" value="PFG30982.1"/>
    <property type="molecule type" value="Genomic_DNA"/>
</dbReference>
<gene>
    <name evidence="2" type="ORF">ATJ78_1927</name>
</gene>
<evidence type="ECO:0000313" key="3">
    <source>
        <dbReference type="Proteomes" id="UP000221369"/>
    </source>
</evidence>
<evidence type="ECO:0000313" key="2">
    <source>
        <dbReference type="EMBL" id="PFG30982.1"/>
    </source>
</evidence>
<dbReference type="InterPro" id="IPR034660">
    <property type="entry name" value="DinB/YfiT-like"/>
</dbReference>
<dbReference type="AlphaFoldDB" id="A0A2A9DYC4"/>
<keyword evidence="3" id="KW-1185">Reference proteome</keyword>
<dbReference type="InterPro" id="IPR024344">
    <property type="entry name" value="MDMPI_metal-binding"/>
</dbReference>
<name>A0A2A9DYC4_9MICO</name>
<organism evidence="2 3">
    <name type="scientific">Paramicrobacterium agarici</name>
    <dbReference type="NCBI Taxonomy" id="630514"/>
    <lineage>
        <taxon>Bacteria</taxon>
        <taxon>Bacillati</taxon>
        <taxon>Actinomycetota</taxon>
        <taxon>Actinomycetes</taxon>
        <taxon>Micrococcales</taxon>
        <taxon>Microbacteriaceae</taxon>
        <taxon>Paramicrobacterium</taxon>
    </lineage>
</organism>
<dbReference type="GO" id="GO:0046872">
    <property type="term" value="F:metal ion binding"/>
    <property type="evidence" value="ECO:0007669"/>
    <property type="project" value="InterPro"/>
</dbReference>
<comment type="caution">
    <text evidence="2">The sequence shown here is derived from an EMBL/GenBank/DDBJ whole genome shotgun (WGS) entry which is preliminary data.</text>
</comment>
<sequence length="222" mass="23970">MTTRDTDEAVGRALTVVRDGLASLTDEQWRAPSLCTGWSVKDAASHLLWRVSAPTRVMFEDIAMASLAGRHLNPANAMADIARSLAQKRTTGELVDDLTLASRRFSTGDQHGSSARLLETIVHGYDAAHPVGLRLRFDDESTLVVANLARHTAARDVRTLLRHRVLTASDAGWSVGRGDQQIDGTAESIILYLAGRRSIDPSTRPVRVVAPLKPGSPSPGFA</sequence>
<proteinExistence type="predicted"/>
<dbReference type="Proteomes" id="UP000221369">
    <property type="component" value="Unassembled WGS sequence"/>
</dbReference>
<accession>A0A2A9DYC4</accession>
<feature type="domain" description="Mycothiol-dependent maleylpyruvate isomerase metal-binding" evidence="1">
    <location>
        <begin position="13"/>
        <end position="128"/>
    </location>
</feature>
<dbReference type="NCBIfam" id="TIGR03083">
    <property type="entry name" value="maleylpyruvate isomerase family mycothiol-dependent enzyme"/>
    <property type="match status" value="1"/>
</dbReference>
<dbReference type="Pfam" id="PF11716">
    <property type="entry name" value="MDMPI_N"/>
    <property type="match status" value="1"/>
</dbReference>
<dbReference type="InterPro" id="IPR017517">
    <property type="entry name" value="Maleyloyr_isom"/>
</dbReference>
<protein>
    <submittedName>
        <fullName evidence="2">Uncharacterized protein (TIGR03083 family)</fullName>
    </submittedName>
</protein>